<dbReference type="SUPFAM" id="SSF48371">
    <property type="entry name" value="ARM repeat"/>
    <property type="match status" value="2"/>
</dbReference>
<keyword evidence="2" id="KW-0396">Initiation factor</keyword>
<comment type="similarity">
    <text evidence="1">Belongs to the eukaryotic initiation factor 4G family.</text>
</comment>
<evidence type="ECO:0000256" key="1">
    <source>
        <dbReference type="ARBA" id="ARBA00005775"/>
    </source>
</evidence>
<gene>
    <name evidence="5" type="primary">jg10267</name>
    <name evidence="5" type="ORF">PAEG_LOCUS17048</name>
</gene>
<evidence type="ECO:0000256" key="2">
    <source>
        <dbReference type="ARBA" id="ARBA00022540"/>
    </source>
</evidence>
<organism evidence="5 6">
    <name type="scientific">Pararge aegeria aegeria</name>
    <dbReference type="NCBI Taxonomy" id="348720"/>
    <lineage>
        <taxon>Eukaryota</taxon>
        <taxon>Metazoa</taxon>
        <taxon>Ecdysozoa</taxon>
        <taxon>Arthropoda</taxon>
        <taxon>Hexapoda</taxon>
        <taxon>Insecta</taxon>
        <taxon>Pterygota</taxon>
        <taxon>Neoptera</taxon>
        <taxon>Endopterygota</taxon>
        <taxon>Lepidoptera</taxon>
        <taxon>Glossata</taxon>
        <taxon>Ditrysia</taxon>
        <taxon>Papilionoidea</taxon>
        <taxon>Nymphalidae</taxon>
        <taxon>Satyrinae</taxon>
        <taxon>Satyrini</taxon>
        <taxon>Parargina</taxon>
        <taxon>Pararge</taxon>
    </lineage>
</organism>
<feature type="domain" description="MI" evidence="4">
    <location>
        <begin position="182"/>
        <end position="305"/>
    </location>
</feature>
<dbReference type="GO" id="GO:0003743">
    <property type="term" value="F:translation initiation factor activity"/>
    <property type="evidence" value="ECO:0007669"/>
    <property type="project" value="UniProtKB-KW"/>
</dbReference>
<evidence type="ECO:0000259" key="4">
    <source>
        <dbReference type="PROSITE" id="PS51366"/>
    </source>
</evidence>
<dbReference type="GO" id="GO:0003723">
    <property type="term" value="F:RNA binding"/>
    <property type="evidence" value="ECO:0007669"/>
    <property type="project" value="InterPro"/>
</dbReference>
<dbReference type="Proteomes" id="UP000838756">
    <property type="component" value="Unassembled WGS sequence"/>
</dbReference>
<reference evidence="5" key="1">
    <citation type="submission" date="2022-03" db="EMBL/GenBank/DDBJ databases">
        <authorList>
            <person name="Lindestad O."/>
        </authorList>
    </citation>
    <scope>NUCLEOTIDE SEQUENCE</scope>
</reference>
<dbReference type="EMBL" id="CAKXAJ010025521">
    <property type="protein sequence ID" value="CAH2240465.1"/>
    <property type="molecule type" value="Genomic_DNA"/>
</dbReference>
<evidence type="ECO:0000313" key="5">
    <source>
        <dbReference type="EMBL" id="CAH2240465.1"/>
    </source>
</evidence>
<dbReference type="Pfam" id="PF02854">
    <property type="entry name" value="MIF4G"/>
    <property type="match status" value="1"/>
</dbReference>
<comment type="caution">
    <text evidence="5">The sequence shown here is derived from an EMBL/GenBank/DDBJ whole genome shotgun (WGS) entry which is preliminary data.</text>
</comment>
<dbReference type="OrthoDB" id="514777at2759"/>
<dbReference type="InterPro" id="IPR003890">
    <property type="entry name" value="MIF4G-like_typ-3"/>
</dbReference>
<dbReference type="PANTHER" id="PTHR23253">
    <property type="entry name" value="EUKARYOTIC TRANSLATION INITIATION FACTOR 4 GAMMA"/>
    <property type="match status" value="1"/>
</dbReference>
<evidence type="ECO:0000313" key="6">
    <source>
        <dbReference type="Proteomes" id="UP000838756"/>
    </source>
</evidence>
<keyword evidence="6" id="KW-1185">Reference proteome</keyword>
<dbReference type="PANTHER" id="PTHR23253:SF78">
    <property type="entry name" value="EUKARYOTIC TRANSLATION INITIATION FACTOR 4G1, ISOFORM B-RELATED"/>
    <property type="match status" value="1"/>
</dbReference>
<feature type="non-terminal residue" evidence="5">
    <location>
        <position position="405"/>
    </location>
</feature>
<dbReference type="PROSITE" id="PS51366">
    <property type="entry name" value="MI"/>
    <property type="match status" value="1"/>
</dbReference>
<proteinExistence type="inferred from homology"/>
<dbReference type="AlphaFoldDB" id="A0A8S4RS08"/>
<name>A0A8S4RS08_9NEOP</name>
<dbReference type="InterPro" id="IPR003891">
    <property type="entry name" value="Initiation_fac_eIF4g_MI"/>
</dbReference>
<dbReference type="Gene3D" id="1.25.40.180">
    <property type="match status" value="1"/>
</dbReference>
<dbReference type="SMART" id="SM00543">
    <property type="entry name" value="MIF4G"/>
    <property type="match status" value="1"/>
</dbReference>
<sequence>DLYKKFRGILNKLTPQKFDTLLDKVKGLEINTQARLLGVIDLVFEKAIEEPNFSEAYAAMCSKLSMLKVPSDNAPDQCVNFRALIISKCQNQFTTDKVDENVLRMEKELAESTDPAKKKEIQDQLSEEHRRIRMRSVGNVRFIGELYKLKMLTAKIMVYCMTYLIDKLEEEKLECLCKLLTTIGEQVESEVKEQLESVFKRMQEIVDRKSNKISNRVRFMIQDVIDLRRGRSAKDINVIAKAMHHLVSSGAISGKNILTGMSDILECAPDLYIDIPMLYEYLGKFIAPQIEKKHITFVQTFSLCENIITSNHGHMFLKPVIRDLKESMGPFFVKTKWQESGLELKQWMSEEQVPKWLEDNKFEFLEGDTAVEETKKIITPNETQSKLLQLMNADENCDCIRGWVQ</sequence>
<evidence type="ECO:0000256" key="3">
    <source>
        <dbReference type="ARBA" id="ARBA00022917"/>
    </source>
</evidence>
<accession>A0A8S4RS08</accession>
<protein>
    <submittedName>
        <fullName evidence="5">Jg10267 protein</fullName>
    </submittedName>
</protein>
<keyword evidence="3" id="KW-0648">Protein biosynthesis</keyword>
<feature type="non-terminal residue" evidence="5">
    <location>
        <position position="1"/>
    </location>
</feature>
<dbReference type="Pfam" id="PF02847">
    <property type="entry name" value="MA3"/>
    <property type="match status" value="1"/>
</dbReference>
<dbReference type="InterPro" id="IPR016024">
    <property type="entry name" value="ARM-type_fold"/>
</dbReference>